<accession>A0ABQ4C503</accession>
<proteinExistence type="predicted"/>
<evidence type="ECO:0000313" key="1">
    <source>
        <dbReference type="EMBL" id="GIF57858.1"/>
    </source>
</evidence>
<keyword evidence="2" id="KW-1185">Reference proteome</keyword>
<dbReference type="InterPro" id="IPR009467">
    <property type="entry name" value="Glycolipid-bd_prot_put"/>
</dbReference>
<reference evidence="1 2" key="1">
    <citation type="submission" date="2021-01" db="EMBL/GenBank/DDBJ databases">
        <title>Whole genome shotgun sequence of Asanoa iriomotensis NBRC 100142.</title>
        <authorList>
            <person name="Komaki H."/>
            <person name="Tamura T."/>
        </authorList>
    </citation>
    <scope>NUCLEOTIDE SEQUENCE [LARGE SCALE GENOMIC DNA]</scope>
    <source>
        <strain evidence="1 2">NBRC 100142</strain>
    </source>
</reference>
<protein>
    <recommendedName>
        <fullName evidence="3">Glycolipid-binding domain-containing protein</fullName>
    </recommendedName>
</protein>
<dbReference type="RefSeq" id="WP_203704173.1">
    <property type="nucleotide sequence ID" value="NZ_BAAALU010000002.1"/>
</dbReference>
<gene>
    <name evidence="1" type="ORF">Air01nite_39530</name>
</gene>
<dbReference type="Proteomes" id="UP000624325">
    <property type="component" value="Unassembled WGS sequence"/>
</dbReference>
<comment type="caution">
    <text evidence="1">The sequence shown here is derived from an EMBL/GenBank/DDBJ whole genome shotgun (WGS) entry which is preliminary data.</text>
</comment>
<evidence type="ECO:0008006" key="3">
    <source>
        <dbReference type="Google" id="ProtNLM"/>
    </source>
</evidence>
<sequence length="208" mass="22732">MATLPKVLLWTRTDLPGAETVVLDDRRGLVARGTQLAVDPIPYQARYELIADDNWQAARLDVSCEGAGWMRTIRMQRATGRWRATTGEQGDLDAALVAAGQRRVGFPGIEDASRLERALDVDLGGSPLTNTLVIRRLGLLNATPDRPYNVLAAWVLLPSLEIIAAEHTYTPLGGNRVRYESDGFSADMTVDDAGYVIDYPGLAKRGQP</sequence>
<organism evidence="1 2">
    <name type="scientific">Asanoa iriomotensis</name>
    <dbReference type="NCBI Taxonomy" id="234613"/>
    <lineage>
        <taxon>Bacteria</taxon>
        <taxon>Bacillati</taxon>
        <taxon>Actinomycetota</taxon>
        <taxon>Actinomycetes</taxon>
        <taxon>Micromonosporales</taxon>
        <taxon>Micromonosporaceae</taxon>
        <taxon>Asanoa</taxon>
    </lineage>
</organism>
<dbReference type="EMBL" id="BONC01000027">
    <property type="protein sequence ID" value="GIF57858.1"/>
    <property type="molecule type" value="Genomic_DNA"/>
</dbReference>
<name>A0ABQ4C503_9ACTN</name>
<evidence type="ECO:0000313" key="2">
    <source>
        <dbReference type="Proteomes" id="UP000624325"/>
    </source>
</evidence>
<dbReference type="SUPFAM" id="SSF159275">
    <property type="entry name" value="PA1994-like"/>
    <property type="match status" value="1"/>
</dbReference>
<dbReference type="Pfam" id="PF06475">
    <property type="entry name" value="Glycolipid_bind"/>
    <property type="match status" value="1"/>
</dbReference>